<reference evidence="1 2" key="1">
    <citation type="submission" date="2024-02" db="EMBL/GenBank/DDBJ databases">
        <title>de novo genome assembly of Solanum bulbocastanum strain 11H21.</title>
        <authorList>
            <person name="Hosaka A.J."/>
        </authorList>
    </citation>
    <scope>NUCLEOTIDE SEQUENCE [LARGE SCALE GENOMIC DNA]</scope>
    <source>
        <tissue evidence="1">Young leaves</tissue>
    </source>
</reference>
<evidence type="ECO:0000313" key="1">
    <source>
        <dbReference type="EMBL" id="KAK6796652.1"/>
    </source>
</evidence>
<keyword evidence="2" id="KW-1185">Reference proteome</keyword>
<dbReference type="Proteomes" id="UP001371456">
    <property type="component" value="Unassembled WGS sequence"/>
</dbReference>
<evidence type="ECO:0000313" key="2">
    <source>
        <dbReference type="Proteomes" id="UP001371456"/>
    </source>
</evidence>
<organism evidence="1 2">
    <name type="scientific">Solanum bulbocastanum</name>
    <name type="common">Wild potato</name>
    <dbReference type="NCBI Taxonomy" id="147425"/>
    <lineage>
        <taxon>Eukaryota</taxon>
        <taxon>Viridiplantae</taxon>
        <taxon>Streptophyta</taxon>
        <taxon>Embryophyta</taxon>
        <taxon>Tracheophyta</taxon>
        <taxon>Spermatophyta</taxon>
        <taxon>Magnoliopsida</taxon>
        <taxon>eudicotyledons</taxon>
        <taxon>Gunneridae</taxon>
        <taxon>Pentapetalae</taxon>
        <taxon>asterids</taxon>
        <taxon>lamiids</taxon>
        <taxon>Solanales</taxon>
        <taxon>Solanaceae</taxon>
        <taxon>Solanoideae</taxon>
        <taxon>Solaneae</taxon>
        <taxon>Solanum</taxon>
    </lineage>
</organism>
<dbReference type="EMBL" id="JBANQN010000002">
    <property type="protein sequence ID" value="KAK6796652.1"/>
    <property type="molecule type" value="Genomic_DNA"/>
</dbReference>
<comment type="caution">
    <text evidence="1">The sequence shown here is derived from an EMBL/GenBank/DDBJ whole genome shotgun (WGS) entry which is preliminary data.</text>
</comment>
<proteinExistence type="predicted"/>
<gene>
    <name evidence="1" type="ORF">RDI58_004353</name>
</gene>
<accession>A0AAN8U6C9</accession>
<dbReference type="AlphaFoldDB" id="A0AAN8U6C9"/>
<protein>
    <submittedName>
        <fullName evidence="1">Uncharacterized protein</fullName>
    </submittedName>
</protein>
<name>A0AAN8U6C9_SOLBU</name>
<sequence length="44" mass="5098">MALQKMQGSFLNEYNRLEAYANEIRMTNLCSDVVIKLSKDAMEQ</sequence>